<keyword evidence="4 12" id="KW-0808">Transferase</keyword>
<name>A0A3P1YSB9_ECOLX</name>
<dbReference type="PRINTS" id="PR00379">
    <property type="entry name" value="INTEIN"/>
</dbReference>
<dbReference type="EMBL" id="RQTU01000020">
    <property type="protein sequence ID" value="RRD73924.1"/>
    <property type="molecule type" value="Genomic_DNA"/>
</dbReference>
<accession>A0A3P1YSB9</accession>
<dbReference type="Pfam" id="PF14528">
    <property type="entry name" value="LAGLIDADG_3"/>
    <property type="match status" value="1"/>
</dbReference>
<evidence type="ECO:0000256" key="8">
    <source>
        <dbReference type="ARBA" id="ARBA00023000"/>
    </source>
</evidence>
<dbReference type="GO" id="GO:0009007">
    <property type="term" value="F:site-specific DNA-methyltransferase (adenine-specific) activity"/>
    <property type="evidence" value="ECO:0007669"/>
    <property type="project" value="UniProtKB-EC"/>
</dbReference>
<dbReference type="PROSITE" id="PS50819">
    <property type="entry name" value="INTEIN_ENDONUCLEASE"/>
    <property type="match status" value="1"/>
</dbReference>
<dbReference type="Proteomes" id="UP000271008">
    <property type="component" value="Unassembled WGS sequence"/>
</dbReference>
<dbReference type="GO" id="GO:0004519">
    <property type="term" value="F:endonuclease activity"/>
    <property type="evidence" value="ECO:0007669"/>
    <property type="project" value="InterPro"/>
</dbReference>
<evidence type="ECO:0000256" key="9">
    <source>
        <dbReference type="ARBA" id="ARBA00047422"/>
    </source>
</evidence>
<evidence type="ECO:0000256" key="7">
    <source>
        <dbReference type="ARBA" id="ARBA00022813"/>
    </source>
</evidence>
<protein>
    <recommendedName>
        <fullName evidence="2">site-specific DNA-methyltransferase (adenine-specific)</fullName>
        <ecNumber evidence="2">2.1.1.72</ecNumber>
    </recommendedName>
</protein>
<dbReference type="Gene3D" id="2.170.16.10">
    <property type="entry name" value="Hedgehog/Intein (Hint) domain"/>
    <property type="match status" value="1"/>
</dbReference>
<dbReference type="Pfam" id="PF00145">
    <property type="entry name" value="DNA_methylase"/>
    <property type="match status" value="2"/>
</dbReference>
<dbReference type="SUPFAM" id="SSF55608">
    <property type="entry name" value="Homing endonucleases"/>
    <property type="match status" value="1"/>
</dbReference>
<dbReference type="GO" id="GO:0032259">
    <property type="term" value="P:methylation"/>
    <property type="evidence" value="ECO:0007669"/>
    <property type="project" value="UniProtKB-KW"/>
</dbReference>
<reference evidence="12 13" key="1">
    <citation type="submission" date="2018-11" db="EMBL/GenBank/DDBJ databases">
        <title>Enterobacteriaceae from Patient.</title>
        <authorList>
            <person name="Shen C."/>
            <person name="Yang Y."/>
            <person name="Tian G."/>
        </authorList>
    </citation>
    <scope>NUCLEOTIDE SEQUENCE [LARGE SCALE GENOMIC DNA]</scope>
    <source>
        <strain evidence="12 13">GBGD28</strain>
    </source>
</reference>
<comment type="catalytic activity">
    <reaction evidence="9">
        <text>a 2'-deoxycytidine in DNA + S-adenosyl-L-methionine = a 5-methyl-2'-deoxycytidine in DNA + S-adenosyl-L-homocysteine + H(+)</text>
        <dbReference type="Rhea" id="RHEA:13681"/>
        <dbReference type="Rhea" id="RHEA-COMP:11369"/>
        <dbReference type="Rhea" id="RHEA-COMP:11370"/>
        <dbReference type="ChEBI" id="CHEBI:15378"/>
        <dbReference type="ChEBI" id="CHEBI:57856"/>
        <dbReference type="ChEBI" id="CHEBI:59789"/>
        <dbReference type="ChEBI" id="CHEBI:85452"/>
        <dbReference type="ChEBI" id="CHEBI:85454"/>
        <dbReference type="EC" id="2.1.1.37"/>
    </reaction>
</comment>
<dbReference type="PROSITE" id="PS50818">
    <property type="entry name" value="INTEIN_C_TER"/>
    <property type="match status" value="1"/>
</dbReference>
<evidence type="ECO:0000313" key="13">
    <source>
        <dbReference type="Proteomes" id="UP000271008"/>
    </source>
</evidence>
<dbReference type="PANTHER" id="PTHR30481:SF3">
    <property type="entry name" value="DNA ADENINE METHYLASE"/>
    <property type="match status" value="1"/>
</dbReference>
<dbReference type="GO" id="GO:0016539">
    <property type="term" value="P:intein-mediated protein splicing"/>
    <property type="evidence" value="ECO:0007669"/>
    <property type="project" value="InterPro"/>
</dbReference>
<dbReference type="Gene3D" id="3.10.28.10">
    <property type="entry name" value="Homing endonucleases"/>
    <property type="match status" value="1"/>
</dbReference>
<evidence type="ECO:0000256" key="10">
    <source>
        <dbReference type="ARBA" id="ARBA00047942"/>
    </source>
</evidence>
<dbReference type="InterPro" id="IPR012327">
    <property type="entry name" value="MeTrfase_D12"/>
</dbReference>
<comment type="caution">
    <text evidence="12">The sequence shown here is derived from an EMBL/GenBank/DDBJ whole genome shotgun (WGS) entry which is preliminary data.</text>
</comment>
<dbReference type="GO" id="GO:0006298">
    <property type="term" value="P:mismatch repair"/>
    <property type="evidence" value="ECO:0007669"/>
    <property type="project" value="TreeGrafter"/>
</dbReference>
<dbReference type="GO" id="GO:1904047">
    <property type="term" value="F:S-adenosyl-L-methionine binding"/>
    <property type="evidence" value="ECO:0007669"/>
    <property type="project" value="TreeGrafter"/>
</dbReference>
<keyword evidence="7" id="KW-0068">Autocatalytic cleavage</keyword>
<dbReference type="EC" id="2.1.1.72" evidence="2"/>
<dbReference type="InterPro" id="IPR004860">
    <property type="entry name" value="LAGLIDADG_dom"/>
</dbReference>
<gene>
    <name evidence="12" type="ORF">EIA08_18150</name>
</gene>
<dbReference type="SMART" id="SM00305">
    <property type="entry name" value="HintC"/>
    <property type="match status" value="1"/>
</dbReference>
<keyword evidence="5" id="KW-0949">S-adenosyl-L-methionine</keyword>
<dbReference type="GO" id="GO:0009307">
    <property type="term" value="P:DNA restriction-modification system"/>
    <property type="evidence" value="ECO:0007669"/>
    <property type="project" value="UniProtKB-KW"/>
</dbReference>
<dbReference type="Pfam" id="PF02086">
    <property type="entry name" value="MethyltransfD12"/>
    <property type="match status" value="1"/>
</dbReference>
<dbReference type="PROSITE" id="PS00092">
    <property type="entry name" value="N6_MTASE"/>
    <property type="match status" value="1"/>
</dbReference>
<dbReference type="PRINTS" id="PR00505">
    <property type="entry name" value="D12N6MTFRASE"/>
</dbReference>
<evidence type="ECO:0000256" key="2">
    <source>
        <dbReference type="ARBA" id="ARBA00011900"/>
    </source>
</evidence>
<comment type="catalytic activity">
    <reaction evidence="10">
        <text>a 2'-deoxyadenosine in DNA + S-adenosyl-L-methionine = an N(6)-methyl-2'-deoxyadenosine in DNA + S-adenosyl-L-homocysteine + H(+)</text>
        <dbReference type="Rhea" id="RHEA:15197"/>
        <dbReference type="Rhea" id="RHEA-COMP:12418"/>
        <dbReference type="Rhea" id="RHEA-COMP:12419"/>
        <dbReference type="ChEBI" id="CHEBI:15378"/>
        <dbReference type="ChEBI" id="CHEBI:57856"/>
        <dbReference type="ChEBI" id="CHEBI:59789"/>
        <dbReference type="ChEBI" id="CHEBI:90615"/>
        <dbReference type="ChEBI" id="CHEBI:90616"/>
        <dbReference type="EC" id="2.1.1.72"/>
    </reaction>
</comment>
<organism evidence="12 13">
    <name type="scientific">Escherichia coli</name>
    <dbReference type="NCBI Taxonomy" id="562"/>
    <lineage>
        <taxon>Bacteria</taxon>
        <taxon>Pseudomonadati</taxon>
        <taxon>Pseudomonadota</taxon>
        <taxon>Gammaproteobacteria</taxon>
        <taxon>Enterobacterales</taxon>
        <taxon>Enterobacteriaceae</taxon>
        <taxon>Escherichia</taxon>
    </lineage>
</organism>
<sequence length="1203" mass="132873">MRELCYGSVCSGIEAASIAWEPLGMRPAWFAETEPFPSAVLAHRWPHVANLGDMTKLAIKVLAGEIESPDVLVGGTPCFTAGHMVLCKNGYKPIEDVCPGDYVVSHLGRLQQVKRVGSKIANTGLLNAVGQPLGIRTTNDHPFLAVRWKAQNTRKNGTYFKRELLSEPEWRAACDMPGYQWCALTNFNIASPDICSRFLSEEQAMYLAGAYVGDGYIRRWRGKSKKAVVFGINCQKLRKFHCRIPENIFSVASEIRGSIKVTLNDTCYANWLNEHFGELSHAKRIPAWVMSHPLRHVFLQGYLDTDGTPSGKAGFRINSVSPALAWGVAELSQTCGYVSSVSFIEVEPKKVIEERVVNQRNYYQVTICPQKLSRKSRLAHGMLLRTVKEFKSVGLDTVYNIEVEGDHSYILNGAVVHNCQAFSIAGLRGGLDDERGALTLKYVELANAIDDKRAESFLKPAVIVWENVPGVLSSADNAFGCFLAGLAGEDAPFEPGDRPESGKSNAFWRWDGKTGCHAPKWPQCGCIYGPQRKVAWRILDAQYFGVAQRRRRVFVVASARTDLDPATVLFEFEGVRRNIAPSRGEGKEVAGNVGNGIKSGSHWDNPVNPHPTLNQSHNTGGIGASNQEIFAQRGSGLVGAYRMVAFGEYADDETASTVKARDFKDATDLAVFSSTGAGIWREGAGTLRARAQESHEHLAVMAIHGTQDPDVNCELAHTIGRNHGQENAVVAFSCKDYGQDVSIECSPTLRSGNTVNSNPNAGCPPAVAYSLQHAQIGRKDDAGPQGKGWQKEISFTLDSRATADAVALSFGGQKSIEKGELGDNGYLPHMMSVRRLTPIECERLQGFPDGHTLIPTEKRKKVNSDELVYLRNHYPDLSEEEAAMLAADGPRYKAIGNSMAIPVMRWIGDRIAKAACRQKEGNETKERKVKPAAEFERSIFKWAGGKFGVLEQIFRYLPEGKRLIEPFVGGGAVFMNAGYKENLLNDVNADLINFYKTLQREAHSLITLAHRFFQDYNTQEGYLAVRNAFNKQVYDDLHRAAAFLFLNRHCFNGLTRYNQAGEFNVGYGKYKTPYFPLQEMEAFLGAEGRSEFVCGDFAAVIEAAGEGDVIFCDPPYEPLPNTEGFTNYSGHDFKFEEQKRLVSLLTDAHRRGAKVLITNSGAPNIRELYHDSGFRVEPLFARRSVSCKGDTRGVAHDVLGILL</sequence>
<dbReference type="InterPro" id="IPR006142">
    <property type="entry name" value="INTEIN"/>
</dbReference>
<dbReference type="GO" id="GO:0043565">
    <property type="term" value="F:sequence-specific DNA binding"/>
    <property type="evidence" value="ECO:0007669"/>
    <property type="project" value="TreeGrafter"/>
</dbReference>
<dbReference type="SUPFAM" id="SSF53335">
    <property type="entry name" value="S-adenosyl-L-methionine-dependent methyltransferases"/>
    <property type="match status" value="3"/>
</dbReference>
<keyword evidence="3 12" id="KW-0489">Methyltransferase</keyword>
<dbReference type="InterPro" id="IPR029063">
    <property type="entry name" value="SAM-dependent_MTases_sf"/>
</dbReference>
<evidence type="ECO:0000256" key="6">
    <source>
        <dbReference type="ARBA" id="ARBA00022747"/>
    </source>
</evidence>
<feature type="domain" description="DOD-type homing endonuclease" evidence="11">
    <location>
        <begin position="207"/>
        <end position="337"/>
    </location>
</feature>
<evidence type="ECO:0000256" key="3">
    <source>
        <dbReference type="ARBA" id="ARBA00022603"/>
    </source>
</evidence>
<evidence type="ECO:0000259" key="11">
    <source>
        <dbReference type="PROSITE" id="PS50819"/>
    </source>
</evidence>
<dbReference type="InterPro" id="IPR030934">
    <property type="entry name" value="Intein_C"/>
</dbReference>
<keyword evidence="8" id="KW-0651">Protein splicing</keyword>
<evidence type="ECO:0000313" key="12">
    <source>
        <dbReference type="EMBL" id="RRD73924.1"/>
    </source>
</evidence>
<dbReference type="NCBIfam" id="TIGR01443">
    <property type="entry name" value="intein_Cterm"/>
    <property type="match status" value="1"/>
</dbReference>
<dbReference type="Gene3D" id="1.10.1020.10">
    <property type="entry name" value="Adenine-specific Methyltransferase, Domain 2"/>
    <property type="match status" value="1"/>
</dbReference>
<evidence type="ECO:0000256" key="1">
    <source>
        <dbReference type="ARBA" id="ARBA00006594"/>
    </source>
</evidence>
<dbReference type="InterPro" id="IPR004042">
    <property type="entry name" value="Intein_endonuc_central"/>
</dbReference>
<evidence type="ECO:0000256" key="4">
    <source>
        <dbReference type="ARBA" id="ARBA00022679"/>
    </source>
</evidence>
<evidence type="ECO:0000256" key="5">
    <source>
        <dbReference type="ARBA" id="ARBA00022691"/>
    </source>
</evidence>
<dbReference type="InterPro" id="IPR036844">
    <property type="entry name" value="Hint_dom_sf"/>
</dbReference>
<comment type="similarity">
    <text evidence="1">Belongs to the N(4)/N(6)-methyltransferase family.</text>
</comment>
<dbReference type="NCBIfam" id="TIGR00571">
    <property type="entry name" value="dam"/>
    <property type="match status" value="1"/>
</dbReference>
<dbReference type="Gene3D" id="3.90.120.10">
    <property type="entry name" value="DNA Methylase, subunit A, domain 2"/>
    <property type="match status" value="1"/>
</dbReference>
<dbReference type="AlphaFoldDB" id="A0A3P1YSB9"/>
<dbReference type="GO" id="GO:0003886">
    <property type="term" value="F:DNA (cytosine-5-)-methyltransferase activity"/>
    <property type="evidence" value="ECO:0007669"/>
    <property type="project" value="UniProtKB-EC"/>
</dbReference>
<dbReference type="InterPro" id="IPR001525">
    <property type="entry name" value="C5_MeTfrase"/>
</dbReference>
<dbReference type="InterPro" id="IPR002052">
    <property type="entry name" value="DNA_methylase_N6_adenine_CS"/>
</dbReference>
<proteinExistence type="inferred from homology"/>
<dbReference type="InterPro" id="IPR027434">
    <property type="entry name" value="Homing_endonucl"/>
</dbReference>
<dbReference type="Gene3D" id="3.40.50.150">
    <property type="entry name" value="Vaccinia Virus protein VP39"/>
    <property type="match status" value="3"/>
</dbReference>
<dbReference type="InterPro" id="IPR003586">
    <property type="entry name" value="Hint_dom_C"/>
</dbReference>
<dbReference type="PANTHER" id="PTHR30481">
    <property type="entry name" value="DNA ADENINE METHYLASE"/>
    <property type="match status" value="1"/>
</dbReference>
<keyword evidence="6" id="KW-0680">Restriction system</keyword>
<dbReference type="SUPFAM" id="SSF51294">
    <property type="entry name" value="Hedgehog/intein (Hint) domain"/>
    <property type="match status" value="1"/>
</dbReference>
<dbReference type="InterPro" id="IPR023095">
    <property type="entry name" value="Ade_MeTrfase_dom_2"/>
</dbReference>